<sequence>MPTYMDNMISPLPIRLFGGVIDLKKLRVQSLVIQGAGHLPGRIQQRTDARFEHWAFVYIGGGRGYYQAGSGPRQPVEAGSLFCLYPGETFQYGPEEGGFWDEYYFSLEGARVQEWLAGWYGEPETVRPVGTDESFSGKIELIFRLLDSAVPANQDRAALALEALLFDMSLRFSRAETDSRALFVHRLLDDLAGAVYGKPSGAEIAARHHISVPTLRRIVHDYTGHPLGEFMHRLKVAEAKKLLLNTDRSVMDIAGLLGYSDVFYFSRIFKKFADAAPTAYRSQMGR</sequence>
<dbReference type="Pfam" id="PF12833">
    <property type="entry name" value="HTH_18"/>
    <property type="match status" value="1"/>
</dbReference>
<dbReference type="InterPro" id="IPR037923">
    <property type="entry name" value="HTH-like"/>
</dbReference>
<evidence type="ECO:0000313" key="6">
    <source>
        <dbReference type="Proteomes" id="UP000670947"/>
    </source>
</evidence>
<organism evidence="5 6">
    <name type="scientific">Paenibacillus artemisiicola</name>
    <dbReference type="NCBI Taxonomy" id="1172618"/>
    <lineage>
        <taxon>Bacteria</taxon>
        <taxon>Bacillati</taxon>
        <taxon>Bacillota</taxon>
        <taxon>Bacilli</taxon>
        <taxon>Bacillales</taxon>
        <taxon>Paenibacillaceae</taxon>
        <taxon>Paenibacillus</taxon>
    </lineage>
</organism>
<dbReference type="RefSeq" id="WP_208848461.1">
    <property type="nucleotide sequence ID" value="NZ_JAGGDJ010000011.1"/>
</dbReference>
<evidence type="ECO:0000259" key="4">
    <source>
        <dbReference type="PROSITE" id="PS01124"/>
    </source>
</evidence>
<protein>
    <submittedName>
        <fullName evidence="5">Helix-turn-helix transcriptional regulator</fullName>
    </submittedName>
</protein>
<keyword evidence="2" id="KW-0238">DNA-binding</keyword>
<dbReference type="Gene3D" id="1.10.10.60">
    <property type="entry name" value="Homeodomain-like"/>
    <property type="match status" value="1"/>
</dbReference>
<dbReference type="PANTHER" id="PTHR43280:SF2">
    <property type="entry name" value="HTH-TYPE TRANSCRIPTIONAL REGULATOR EXSA"/>
    <property type="match status" value="1"/>
</dbReference>
<dbReference type="InterPro" id="IPR018060">
    <property type="entry name" value="HTH_AraC"/>
</dbReference>
<keyword evidence="3" id="KW-0804">Transcription</keyword>
<dbReference type="Pfam" id="PF02311">
    <property type="entry name" value="AraC_binding"/>
    <property type="match status" value="1"/>
</dbReference>
<comment type="caution">
    <text evidence="5">The sequence shown here is derived from an EMBL/GenBank/DDBJ whole genome shotgun (WGS) entry which is preliminary data.</text>
</comment>
<dbReference type="InterPro" id="IPR009057">
    <property type="entry name" value="Homeodomain-like_sf"/>
</dbReference>
<dbReference type="SUPFAM" id="SSF46689">
    <property type="entry name" value="Homeodomain-like"/>
    <property type="match status" value="1"/>
</dbReference>
<proteinExistence type="predicted"/>
<gene>
    <name evidence="5" type="ORF">I8J29_15535</name>
</gene>
<dbReference type="InterPro" id="IPR003313">
    <property type="entry name" value="AraC-bd"/>
</dbReference>
<dbReference type="PANTHER" id="PTHR43280">
    <property type="entry name" value="ARAC-FAMILY TRANSCRIPTIONAL REGULATOR"/>
    <property type="match status" value="1"/>
</dbReference>
<feature type="domain" description="HTH araC/xylS-type" evidence="4">
    <location>
        <begin position="185"/>
        <end position="283"/>
    </location>
</feature>
<evidence type="ECO:0000256" key="1">
    <source>
        <dbReference type="ARBA" id="ARBA00023015"/>
    </source>
</evidence>
<dbReference type="SUPFAM" id="SSF51215">
    <property type="entry name" value="Regulatory protein AraC"/>
    <property type="match status" value="1"/>
</dbReference>
<accession>A0ABS3WBC6</accession>
<name>A0ABS3WBC6_9BACL</name>
<dbReference type="SMART" id="SM00342">
    <property type="entry name" value="HTH_ARAC"/>
    <property type="match status" value="1"/>
</dbReference>
<dbReference type="EMBL" id="JAGGDJ010000011">
    <property type="protein sequence ID" value="MBO7745622.1"/>
    <property type="molecule type" value="Genomic_DNA"/>
</dbReference>
<reference evidence="5 6" key="1">
    <citation type="submission" date="2021-03" db="EMBL/GenBank/DDBJ databases">
        <title>Paenibacillus artemisicola MWE-103 whole genome sequence.</title>
        <authorList>
            <person name="Ham Y.J."/>
        </authorList>
    </citation>
    <scope>NUCLEOTIDE SEQUENCE [LARGE SCALE GENOMIC DNA]</scope>
    <source>
        <strain evidence="5 6">MWE-103</strain>
    </source>
</reference>
<keyword evidence="6" id="KW-1185">Reference proteome</keyword>
<evidence type="ECO:0000313" key="5">
    <source>
        <dbReference type="EMBL" id="MBO7745622.1"/>
    </source>
</evidence>
<evidence type="ECO:0000256" key="2">
    <source>
        <dbReference type="ARBA" id="ARBA00023125"/>
    </source>
</evidence>
<keyword evidence="1" id="KW-0805">Transcription regulation</keyword>
<evidence type="ECO:0000256" key="3">
    <source>
        <dbReference type="ARBA" id="ARBA00023163"/>
    </source>
</evidence>
<dbReference type="PROSITE" id="PS01124">
    <property type="entry name" value="HTH_ARAC_FAMILY_2"/>
    <property type="match status" value="1"/>
</dbReference>
<dbReference type="Proteomes" id="UP000670947">
    <property type="component" value="Unassembled WGS sequence"/>
</dbReference>